<accession>A0A495BMB7</accession>
<dbReference type="AlphaFoldDB" id="A0A495BMB7"/>
<evidence type="ECO:0000313" key="3">
    <source>
        <dbReference type="Proteomes" id="UP000279384"/>
    </source>
</evidence>
<dbReference type="EMBL" id="RBID01000011">
    <property type="protein sequence ID" value="RKQ61163.1"/>
    <property type="molecule type" value="Genomic_DNA"/>
</dbReference>
<comment type="caution">
    <text evidence="2">The sequence shown here is derived from an EMBL/GenBank/DDBJ whole genome shotgun (WGS) entry which is preliminary data.</text>
</comment>
<reference evidence="2 3" key="1">
    <citation type="submission" date="2018-10" db="EMBL/GenBank/DDBJ databases">
        <title>Genomic Encyclopedia of Type Strains, Phase IV (KMG-IV): sequencing the most valuable type-strain genomes for metagenomic binning, comparative biology and taxonomic classification.</title>
        <authorList>
            <person name="Goeker M."/>
        </authorList>
    </citation>
    <scope>NUCLEOTIDE SEQUENCE [LARGE SCALE GENOMIC DNA]</scope>
    <source>
        <strain evidence="2 3">DSM 3303</strain>
    </source>
</reference>
<feature type="compositionally biased region" description="Low complexity" evidence="1">
    <location>
        <begin position="58"/>
        <end position="79"/>
    </location>
</feature>
<dbReference type="Proteomes" id="UP000279384">
    <property type="component" value="Unassembled WGS sequence"/>
</dbReference>
<name>A0A495BMB7_VOGIN</name>
<proteinExistence type="predicted"/>
<protein>
    <submittedName>
        <fullName evidence="2">Uncharacterized protein</fullName>
    </submittedName>
</protein>
<dbReference type="RefSeq" id="WP_147424436.1">
    <property type="nucleotide sequence ID" value="NZ_RBID01000011.1"/>
</dbReference>
<evidence type="ECO:0000256" key="1">
    <source>
        <dbReference type="SAM" id="MobiDB-lite"/>
    </source>
</evidence>
<organism evidence="2 3">
    <name type="scientific">Vogesella indigofera</name>
    <name type="common">Pseudomonas indigofera</name>
    <dbReference type="NCBI Taxonomy" id="45465"/>
    <lineage>
        <taxon>Bacteria</taxon>
        <taxon>Pseudomonadati</taxon>
        <taxon>Pseudomonadota</taxon>
        <taxon>Betaproteobacteria</taxon>
        <taxon>Neisseriales</taxon>
        <taxon>Chromobacteriaceae</taxon>
        <taxon>Vogesella</taxon>
    </lineage>
</organism>
<evidence type="ECO:0000313" key="2">
    <source>
        <dbReference type="EMBL" id="RKQ61163.1"/>
    </source>
</evidence>
<gene>
    <name evidence="2" type="ORF">C8E02_0930</name>
</gene>
<feature type="region of interest" description="Disordered" evidence="1">
    <location>
        <begin position="57"/>
        <end position="79"/>
    </location>
</feature>
<sequence>MAKGDLLGQMDCPLCGTSSDVKEDKAGRPLLFCRHGCKLQLFTRTEAQADGMRRKLRPAAAPATTVPAAPEAAPAAPKPKSIFEQLTGIPA</sequence>